<evidence type="ECO:0000313" key="9">
    <source>
        <dbReference type="EMBL" id="GGD82272.1"/>
    </source>
</evidence>
<sequence length="279" mass="30766">MTLTALRPTQETVDIVASLGGRWHGYFAMCRCPAHSDRTPSLSIRQGRKSILVHCFAGCSNDDVLREIGLGSPQTNTPMPDFQANNFRASALRLWEEGREVPNTLAEVYLRSRNLPSALRDIRFHRRCPFGRKPDTKYLPALLVALREGHAIKAIQRIVIRPDGLGHNGKFMLGHPAGSAWCPPFSGTTLAIAESLEDAAAYTNLNGVTCWSSFGAERLPLVRLPDTIETLIIAEDNNKAGRLGARNAIAAHARQGLTIRRHPPKGYEDWAEANERAQA</sequence>
<evidence type="ECO:0000256" key="2">
    <source>
        <dbReference type="ARBA" id="ARBA00022515"/>
    </source>
</evidence>
<evidence type="ECO:0000313" key="10">
    <source>
        <dbReference type="Proteomes" id="UP000612349"/>
    </source>
</evidence>
<evidence type="ECO:0000259" key="8">
    <source>
        <dbReference type="Pfam" id="PF23639"/>
    </source>
</evidence>
<comment type="caution">
    <text evidence="9">The sequence shown here is derived from an EMBL/GenBank/DDBJ whole genome shotgun (WGS) entry which is preliminary data.</text>
</comment>
<dbReference type="RefSeq" id="WP_066769473.1">
    <property type="nucleotide sequence ID" value="NZ_BMIP01000011.1"/>
</dbReference>
<feature type="domain" description="DUF7146" evidence="8">
    <location>
        <begin position="88"/>
        <end position="181"/>
    </location>
</feature>
<dbReference type="GO" id="GO:0000428">
    <property type="term" value="C:DNA-directed RNA polymerase complex"/>
    <property type="evidence" value="ECO:0007669"/>
    <property type="project" value="UniProtKB-KW"/>
</dbReference>
<dbReference type="Proteomes" id="UP000612349">
    <property type="component" value="Unassembled WGS sequence"/>
</dbReference>
<keyword evidence="5" id="KW-0235">DNA replication</keyword>
<dbReference type="GO" id="GO:0006269">
    <property type="term" value="P:DNA replication, synthesis of primer"/>
    <property type="evidence" value="ECO:0007669"/>
    <property type="project" value="UniProtKB-KW"/>
</dbReference>
<gene>
    <name evidence="9" type="ORF">GCM10010990_35340</name>
</gene>
<keyword evidence="3" id="KW-0808">Transferase</keyword>
<dbReference type="Gene3D" id="3.90.580.10">
    <property type="entry name" value="Zinc finger, CHC2-type domain"/>
    <property type="match status" value="1"/>
</dbReference>
<evidence type="ECO:0008006" key="11">
    <source>
        <dbReference type="Google" id="ProtNLM"/>
    </source>
</evidence>
<feature type="domain" description="Toprim" evidence="7">
    <location>
        <begin position="190"/>
        <end position="273"/>
    </location>
</feature>
<reference evidence="9" key="1">
    <citation type="journal article" date="2014" name="Int. J. Syst. Evol. Microbiol.">
        <title>Complete genome sequence of Corynebacterium casei LMG S-19264T (=DSM 44701T), isolated from a smear-ripened cheese.</title>
        <authorList>
            <consortium name="US DOE Joint Genome Institute (JGI-PGF)"/>
            <person name="Walter F."/>
            <person name="Albersmeier A."/>
            <person name="Kalinowski J."/>
            <person name="Ruckert C."/>
        </authorList>
    </citation>
    <scope>NUCLEOTIDE SEQUENCE</scope>
    <source>
        <strain evidence="9">CGMCC 1.15360</strain>
    </source>
</reference>
<proteinExistence type="predicted"/>
<evidence type="ECO:0000256" key="6">
    <source>
        <dbReference type="ARBA" id="ARBA00023163"/>
    </source>
</evidence>
<dbReference type="GO" id="GO:1990077">
    <property type="term" value="C:primosome complex"/>
    <property type="evidence" value="ECO:0007669"/>
    <property type="project" value="UniProtKB-KW"/>
</dbReference>
<dbReference type="GO" id="GO:0003677">
    <property type="term" value="F:DNA binding"/>
    <property type="evidence" value="ECO:0007669"/>
    <property type="project" value="InterPro"/>
</dbReference>
<organism evidence="9 10">
    <name type="scientific">Croceicoccus mobilis</name>
    <dbReference type="NCBI Taxonomy" id="1703339"/>
    <lineage>
        <taxon>Bacteria</taxon>
        <taxon>Pseudomonadati</taxon>
        <taxon>Pseudomonadota</taxon>
        <taxon>Alphaproteobacteria</taxon>
        <taxon>Sphingomonadales</taxon>
        <taxon>Erythrobacteraceae</taxon>
        <taxon>Croceicoccus</taxon>
    </lineage>
</organism>
<evidence type="ECO:0000256" key="5">
    <source>
        <dbReference type="ARBA" id="ARBA00022705"/>
    </source>
</evidence>
<evidence type="ECO:0000256" key="4">
    <source>
        <dbReference type="ARBA" id="ARBA00022695"/>
    </source>
</evidence>
<protein>
    <recommendedName>
        <fullName evidence="11">Virulence-associated protein E</fullName>
    </recommendedName>
</protein>
<dbReference type="EMBL" id="BMIP01000011">
    <property type="protein sequence ID" value="GGD82272.1"/>
    <property type="molecule type" value="Genomic_DNA"/>
</dbReference>
<dbReference type="InterPro" id="IPR036977">
    <property type="entry name" value="DNA_primase_Znf_CHC2"/>
</dbReference>
<evidence type="ECO:0000256" key="1">
    <source>
        <dbReference type="ARBA" id="ARBA00022478"/>
    </source>
</evidence>
<dbReference type="GO" id="GO:0008270">
    <property type="term" value="F:zinc ion binding"/>
    <property type="evidence" value="ECO:0007669"/>
    <property type="project" value="InterPro"/>
</dbReference>
<evidence type="ECO:0000259" key="7">
    <source>
        <dbReference type="Pfam" id="PF13362"/>
    </source>
</evidence>
<keyword evidence="1" id="KW-0240">DNA-directed RNA polymerase</keyword>
<dbReference type="AlphaFoldDB" id="A0A917DZ43"/>
<keyword evidence="6" id="KW-0804">Transcription</keyword>
<dbReference type="Pfam" id="PF23639">
    <property type="entry name" value="DUF7146"/>
    <property type="match status" value="1"/>
</dbReference>
<dbReference type="OrthoDB" id="7465087at2"/>
<keyword evidence="2" id="KW-0639">Primosome</keyword>
<keyword evidence="4" id="KW-0548">Nucleotidyltransferase</keyword>
<dbReference type="InterPro" id="IPR055570">
    <property type="entry name" value="DUF7146"/>
</dbReference>
<evidence type="ECO:0000256" key="3">
    <source>
        <dbReference type="ARBA" id="ARBA00022679"/>
    </source>
</evidence>
<reference evidence="9" key="2">
    <citation type="submission" date="2020-09" db="EMBL/GenBank/DDBJ databases">
        <authorList>
            <person name="Sun Q."/>
            <person name="Zhou Y."/>
        </authorList>
    </citation>
    <scope>NUCLEOTIDE SEQUENCE</scope>
    <source>
        <strain evidence="9">CGMCC 1.15360</strain>
    </source>
</reference>
<dbReference type="InterPro" id="IPR006171">
    <property type="entry name" value="TOPRIM_dom"/>
</dbReference>
<dbReference type="Pfam" id="PF13362">
    <property type="entry name" value="Toprim_3"/>
    <property type="match status" value="1"/>
</dbReference>
<dbReference type="GO" id="GO:0016779">
    <property type="term" value="F:nucleotidyltransferase activity"/>
    <property type="evidence" value="ECO:0007669"/>
    <property type="project" value="UniProtKB-KW"/>
</dbReference>
<accession>A0A917DZ43</accession>
<keyword evidence="10" id="KW-1185">Reference proteome</keyword>
<name>A0A917DZ43_9SPHN</name>